<dbReference type="RefSeq" id="WP_050740870.1">
    <property type="nucleotide sequence ID" value="NZ_LGYO01000033.1"/>
</dbReference>
<keyword evidence="1" id="KW-0378">Hydrolase</keyword>
<organism evidence="1 2">
    <name type="scientific">Acetobacterium bakii</name>
    <dbReference type="NCBI Taxonomy" id="52689"/>
    <lineage>
        <taxon>Bacteria</taxon>
        <taxon>Bacillati</taxon>
        <taxon>Bacillota</taxon>
        <taxon>Clostridia</taxon>
        <taxon>Eubacteriales</taxon>
        <taxon>Eubacteriaceae</taxon>
        <taxon>Acetobacterium</taxon>
    </lineage>
</organism>
<dbReference type="GO" id="GO:0016787">
    <property type="term" value="F:hydrolase activity"/>
    <property type="evidence" value="ECO:0007669"/>
    <property type="project" value="UniProtKB-KW"/>
</dbReference>
<name>A0A0L6TYB2_9FIRM</name>
<keyword evidence="2" id="KW-1185">Reference proteome</keyword>
<dbReference type="Proteomes" id="UP000036873">
    <property type="component" value="Unassembled WGS sequence"/>
</dbReference>
<dbReference type="InterPro" id="IPR050114">
    <property type="entry name" value="UPF0173_UPF0282_UlaG_hydrolase"/>
</dbReference>
<evidence type="ECO:0000313" key="2">
    <source>
        <dbReference type="Proteomes" id="UP000036873"/>
    </source>
</evidence>
<reference evidence="2" key="1">
    <citation type="submission" date="2015-07" db="EMBL/GenBank/DDBJ databases">
        <title>Draft genome sequence of Acetobacterium bakii DSM 8293, a potential psychrophilic chemical producer through syngas fermentation.</title>
        <authorList>
            <person name="Song Y."/>
            <person name="Hwang S."/>
            <person name="Cho B.-K."/>
        </authorList>
    </citation>
    <scope>NUCLEOTIDE SEQUENCE [LARGE SCALE GENOMIC DNA]</scope>
    <source>
        <strain evidence="2">DSM 8239</strain>
    </source>
</reference>
<comment type="caution">
    <text evidence="1">The sequence shown here is derived from an EMBL/GenBank/DDBJ whole genome shotgun (WGS) entry which is preliminary data.</text>
</comment>
<dbReference type="SUPFAM" id="SSF56281">
    <property type="entry name" value="Metallo-hydrolase/oxidoreductase"/>
    <property type="match status" value="1"/>
</dbReference>
<dbReference type="STRING" id="52689.AKG39_13210"/>
<dbReference type="PANTHER" id="PTHR43546:SF3">
    <property type="entry name" value="UPF0173 METAL-DEPENDENT HYDROLASE MJ1163"/>
    <property type="match status" value="1"/>
</dbReference>
<dbReference type="EMBL" id="LGYO01000033">
    <property type="protein sequence ID" value="KNZ41264.1"/>
    <property type="molecule type" value="Genomic_DNA"/>
</dbReference>
<dbReference type="AlphaFoldDB" id="A0A0L6TYB2"/>
<dbReference type="InterPro" id="IPR036866">
    <property type="entry name" value="RibonucZ/Hydroxyglut_hydro"/>
</dbReference>
<dbReference type="PANTHER" id="PTHR43546">
    <property type="entry name" value="UPF0173 METAL-DEPENDENT HYDROLASE MJ1163-RELATED"/>
    <property type="match status" value="1"/>
</dbReference>
<evidence type="ECO:0000313" key="1">
    <source>
        <dbReference type="EMBL" id="KNZ41264.1"/>
    </source>
</evidence>
<dbReference type="Gene3D" id="3.60.15.10">
    <property type="entry name" value="Ribonuclease Z/Hydroxyacylglutathione hydrolase-like"/>
    <property type="match status" value="1"/>
</dbReference>
<dbReference type="Pfam" id="PF13483">
    <property type="entry name" value="Lactamase_B_3"/>
    <property type="match status" value="1"/>
</dbReference>
<protein>
    <submittedName>
        <fullName evidence="1">Beta-lactamase fold Zn-dependent hydrolase</fullName>
    </submittedName>
</protein>
<proteinExistence type="predicted"/>
<accession>A0A0L6TYB2</accession>
<sequence>MGKLLYQGHGSYRIVSDKGTVIYVDPYAGEGYYLPADIVLVSHEHADHNQLILIHQKKDCVVLRPENIFVDGVYGSRTIEDIAIQAVPAYNDKHDRSKCVGYIIEVDGVKVYASGDTSCTDYMKHVLSREKIDYALLPIDGIFNMNPKEASACAEVLGAAHTIPIHMEPGALFDRKKAESFVTKSRLIMEPKEEIEL</sequence>
<dbReference type="OrthoDB" id="9789133at2"/>
<gene>
    <name evidence="1" type="ORF">AKG39_13210</name>
</gene>